<dbReference type="Pfam" id="PF07969">
    <property type="entry name" value="Amidohydro_3"/>
    <property type="match status" value="1"/>
</dbReference>
<dbReference type="PANTHER" id="PTHR22642:SF2">
    <property type="entry name" value="PROTEIN LONG AFTER FAR-RED 3"/>
    <property type="match status" value="1"/>
</dbReference>
<dbReference type="Gene3D" id="3.20.20.140">
    <property type="entry name" value="Metal-dependent hydrolases"/>
    <property type="match status" value="1"/>
</dbReference>
<dbReference type="SUPFAM" id="SSF51556">
    <property type="entry name" value="Metallo-dependent hydrolases"/>
    <property type="match status" value="1"/>
</dbReference>
<accession>A0ABN2U9B2</accession>
<dbReference type="InterPro" id="IPR033932">
    <property type="entry name" value="YtcJ-like"/>
</dbReference>
<sequence length="549" mass="59541">MSSAPDRTAPELILIAERVHTFSSTTVEDPASVNAIAIRDGRILEVGNDTHLRELADEHTAIDKMPGATVTPGLTDGHTHIVFGLELTRGVQLADLSLHEVRDQLAAAARQVESGTWLFGWGVDPNIFTETGFDGRIFDDVTNDRPIFLRMRDAHSAIVNTAAITAVGLTGNETFPDESAVVVDETGAPTGYLLELVAMDLVYNQAPTESMQERVERLGEVLNGMAQAGLTGTHVMDFHPGSQEVLERYEAQAELPLRLRFSPMVPPGSSQEQLDEIAAQQGLHGRRWRVEGVKFMIDGTIDNGSAWLTEPDCYGESLHSIWTDPQAYRDALRFFAEKGISTATHAIGDQGVSFVLDAIEALGDIASRASHRIEHIETIPDQTVARFAQLGVAASMQPIHGTRHTRADRSDNWSQRLGEVRAARGWRSADLRRSGAVLALGSDWPVTPYDPRVMMAESIIRRPVAQPGLDPVQPEQGLTALEAFEGYTNHAAKAIGATDEGQIVAGAQANFTVFTADPLHLSAEELAEVRVLATFVQGQRSATAVAVTN</sequence>
<evidence type="ECO:0000259" key="1">
    <source>
        <dbReference type="Pfam" id="PF07969"/>
    </source>
</evidence>
<name>A0ABN2U9B2_9MICC</name>
<protein>
    <submittedName>
        <fullName evidence="2">Amidohydrolase</fullName>
    </submittedName>
</protein>
<feature type="domain" description="Amidohydrolase 3" evidence="1">
    <location>
        <begin position="67"/>
        <end position="540"/>
    </location>
</feature>
<evidence type="ECO:0000313" key="2">
    <source>
        <dbReference type="EMBL" id="GAA2031502.1"/>
    </source>
</evidence>
<dbReference type="InterPro" id="IPR013108">
    <property type="entry name" value="Amidohydro_3"/>
</dbReference>
<dbReference type="Proteomes" id="UP001501461">
    <property type="component" value="Unassembled WGS sequence"/>
</dbReference>
<proteinExistence type="predicted"/>
<reference evidence="2 3" key="1">
    <citation type="journal article" date="2019" name="Int. J. Syst. Evol. Microbiol.">
        <title>The Global Catalogue of Microorganisms (GCM) 10K type strain sequencing project: providing services to taxonomists for standard genome sequencing and annotation.</title>
        <authorList>
            <consortium name="The Broad Institute Genomics Platform"/>
            <consortium name="The Broad Institute Genome Sequencing Center for Infectious Disease"/>
            <person name="Wu L."/>
            <person name="Ma J."/>
        </authorList>
    </citation>
    <scope>NUCLEOTIDE SEQUENCE [LARGE SCALE GENOMIC DNA]</scope>
    <source>
        <strain evidence="2 3">JCM 13595</strain>
    </source>
</reference>
<organism evidence="2 3">
    <name type="scientific">Yaniella flava</name>
    <dbReference type="NCBI Taxonomy" id="287930"/>
    <lineage>
        <taxon>Bacteria</taxon>
        <taxon>Bacillati</taxon>
        <taxon>Actinomycetota</taxon>
        <taxon>Actinomycetes</taxon>
        <taxon>Micrococcales</taxon>
        <taxon>Micrococcaceae</taxon>
        <taxon>Yaniella</taxon>
    </lineage>
</organism>
<dbReference type="SUPFAM" id="SSF51338">
    <property type="entry name" value="Composite domain of metallo-dependent hydrolases"/>
    <property type="match status" value="1"/>
</dbReference>
<dbReference type="InterPro" id="IPR011059">
    <property type="entry name" value="Metal-dep_hydrolase_composite"/>
</dbReference>
<gene>
    <name evidence="2" type="ORF">GCM10009720_09690</name>
</gene>
<dbReference type="Gene3D" id="2.30.40.10">
    <property type="entry name" value="Urease, subunit C, domain 1"/>
    <property type="match status" value="1"/>
</dbReference>
<evidence type="ECO:0000313" key="3">
    <source>
        <dbReference type="Proteomes" id="UP001501461"/>
    </source>
</evidence>
<dbReference type="PANTHER" id="PTHR22642">
    <property type="entry name" value="IMIDAZOLONEPROPIONASE"/>
    <property type="match status" value="1"/>
</dbReference>
<keyword evidence="3" id="KW-1185">Reference proteome</keyword>
<dbReference type="RefSeq" id="WP_343956482.1">
    <property type="nucleotide sequence ID" value="NZ_BAAAMN010000015.1"/>
</dbReference>
<comment type="caution">
    <text evidence="2">The sequence shown here is derived from an EMBL/GenBank/DDBJ whole genome shotgun (WGS) entry which is preliminary data.</text>
</comment>
<dbReference type="CDD" id="cd01300">
    <property type="entry name" value="YtcJ_like"/>
    <property type="match status" value="1"/>
</dbReference>
<dbReference type="InterPro" id="IPR032466">
    <property type="entry name" value="Metal_Hydrolase"/>
</dbReference>
<dbReference type="Gene3D" id="3.10.310.70">
    <property type="match status" value="1"/>
</dbReference>
<dbReference type="EMBL" id="BAAAMN010000015">
    <property type="protein sequence ID" value="GAA2031502.1"/>
    <property type="molecule type" value="Genomic_DNA"/>
</dbReference>